<name>A0AAV5L2X8_9ROSI</name>
<dbReference type="Proteomes" id="UP001054252">
    <property type="component" value="Unassembled WGS sequence"/>
</dbReference>
<evidence type="ECO:0000256" key="6">
    <source>
        <dbReference type="ARBA" id="ARBA00022737"/>
    </source>
</evidence>
<dbReference type="GO" id="GO:0051119">
    <property type="term" value="F:sugar transmembrane transporter activity"/>
    <property type="evidence" value="ECO:0007669"/>
    <property type="project" value="InterPro"/>
</dbReference>
<feature type="transmembrane region" description="Helical" evidence="9">
    <location>
        <begin position="65"/>
        <end position="87"/>
    </location>
</feature>
<keyword evidence="5 9" id="KW-0812">Transmembrane</keyword>
<evidence type="ECO:0000313" key="12">
    <source>
        <dbReference type="Proteomes" id="UP001054252"/>
    </source>
</evidence>
<dbReference type="GO" id="GO:0051260">
    <property type="term" value="P:protein homooligomerization"/>
    <property type="evidence" value="ECO:0007669"/>
    <property type="project" value="UniProtKB-ARBA"/>
</dbReference>
<evidence type="ECO:0000313" key="11">
    <source>
        <dbReference type="EMBL" id="GKV31472.1"/>
    </source>
</evidence>
<dbReference type="FunFam" id="1.20.1280.290:FF:000002">
    <property type="entry name" value="Bidirectional sugar transporter SWEET"/>
    <property type="match status" value="1"/>
</dbReference>
<feature type="transmembrane region" description="Helical" evidence="9">
    <location>
        <begin position="126"/>
        <end position="147"/>
    </location>
</feature>
<evidence type="ECO:0000256" key="4">
    <source>
        <dbReference type="ARBA" id="ARBA00022597"/>
    </source>
</evidence>
<evidence type="ECO:0000256" key="9">
    <source>
        <dbReference type="RuleBase" id="RU910715"/>
    </source>
</evidence>
<comment type="caution">
    <text evidence="11">The sequence shown here is derived from an EMBL/GenBank/DDBJ whole genome shotgun (WGS) entry which is preliminary data.</text>
</comment>
<dbReference type="Gene3D" id="1.20.1280.290">
    <property type="match status" value="2"/>
</dbReference>
<dbReference type="PANTHER" id="PTHR10791:SF120">
    <property type="entry name" value="BIDIRECTIONAL SUGAR TRANSPORTER SWEET17"/>
    <property type="match status" value="1"/>
</dbReference>
<keyword evidence="12" id="KW-1185">Reference proteome</keyword>
<organism evidence="11 12">
    <name type="scientific">Rubroshorea leprosula</name>
    <dbReference type="NCBI Taxonomy" id="152421"/>
    <lineage>
        <taxon>Eukaryota</taxon>
        <taxon>Viridiplantae</taxon>
        <taxon>Streptophyta</taxon>
        <taxon>Embryophyta</taxon>
        <taxon>Tracheophyta</taxon>
        <taxon>Spermatophyta</taxon>
        <taxon>Magnoliopsida</taxon>
        <taxon>eudicotyledons</taxon>
        <taxon>Gunneridae</taxon>
        <taxon>Pentapetalae</taxon>
        <taxon>rosids</taxon>
        <taxon>malvids</taxon>
        <taxon>Malvales</taxon>
        <taxon>Dipterocarpaceae</taxon>
        <taxon>Rubroshorea</taxon>
    </lineage>
</organism>
<feature type="transmembrane region" description="Helical" evidence="9">
    <location>
        <begin position="159"/>
        <end position="181"/>
    </location>
</feature>
<dbReference type="Pfam" id="PF03083">
    <property type="entry name" value="MtN3_slv"/>
    <property type="match status" value="2"/>
</dbReference>
<evidence type="ECO:0000256" key="10">
    <source>
        <dbReference type="SAM" id="MobiDB-lite"/>
    </source>
</evidence>
<gene>
    <name evidence="11" type="ORF">SLEP1_g40157</name>
</gene>
<dbReference type="AlphaFoldDB" id="A0AAV5L2X8"/>
<feature type="transmembrane region" description="Helical" evidence="9">
    <location>
        <begin position="187"/>
        <end position="208"/>
    </location>
</feature>
<evidence type="ECO:0000256" key="2">
    <source>
        <dbReference type="ARBA" id="ARBA00007809"/>
    </source>
</evidence>
<feature type="transmembrane region" description="Helical" evidence="9">
    <location>
        <begin position="6"/>
        <end position="30"/>
    </location>
</feature>
<evidence type="ECO:0000256" key="5">
    <source>
        <dbReference type="ARBA" id="ARBA00022692"/>
    </source>
</evidence>
<dbReference type="InterPro" id="IPR004316">
    <property type="entry name" value="SWEET_rpt"/>
</dbReference>
<evidence type="ECO:0000256" key="3">
    <source>
        <dbReference type="ARBA" id="ARBA00022448"/>
    </source>
</evidence>
<dbReference type="EMBL" id="BPVZ01000091">
    <property type="protein sequence ID" value="GKV31472.1"/>
    <property type="molecule type" value="Genomic_DNA"/>
</dbReference>
<accession>A0AAV5L2X8</accession>
<reference evidence="11 12" key="1">
    <citation type="journal article" date="2021" name="Commun. Biol.">
        <title>The genome of Shorea leprosula (Dipterocarpaceae) highlights the ecological relevance of drought in aseasonal tropical rainforests.</title>
        <authorList>
            <person name="Ng K.K.S."/>
            <person name="Kobayashi M.J."/>
            <person name="Fawcett J.A."/>
            <person name="Hatakeyama M."/>
            <person name="Paape T."/>
            <person name="Ng C.H."/>
            <person name="Ang C.C."/>
            <person name="Tnah L.H."/>
            <person name="Lee C.T."/>
            <person name="Nishiyama T."/>
            <person name="Sese J."/>
            <person name="O'Brien M.J."/>
            <person name="Copetti D."/>
            <person name="Mohd Noor M.I."/>
            <person name="Ong R.C."/>
            <person name="Putra M."/>
            <person name="Sireger I.Z."/>
            <person name="Indrioko S."/>
            <person name="Kosugi Y."/>
            <person name="Izuno A."/>
            <person name="Isagi Y."/>
            <person name="Lee S.L."/>
            <person name="Shimizu K.K."/>
        </authorList>
    </citation>
    <scope>NUCLEOTIDE SEQUENCE [LARGE SCALE GENOMIC DNA]</scope>
    <source>
        <strain evidence="11">214</strain>
    </source>
</reference>
<proteinExistence type="inferred from homology"/>
<keyword evidence="4 9" id="KW-0762">Sugar transport</keyword>
<dbReference type="FunFam" id="1.20.1280.290:FF:000001">
    <property type="entry name" value="Bidirectional sugar transporter SWEET"/>
    <property type="match status" value="1"/>
</dbReference>
<keyword evidence="8 9" id="KW-0472">Membrane</keyword>
<keyword evidence="7 9" id="KW-1133">Transmembrane helix</keyword>
<comment type="subcellular location">
    <subcellularLocation>
        <location evidence="9">Cell membrane</location>
        <topology evidence="9">Multi-pass membrane protein</topology>
    </subcellularLocation>
    <subcellularLocation>
        <location evidence="1">Endomembrane system</location>
        <topology evidence="1">Multi-pass membrane protein</topology>
    </subcellularLocation>
</comment>
<keyword evidence="3 9" id="KW-0813">Transport</keyword>
<feature type="region of interest" description="Disordered" evidence="10">
    <location>
        <begin position="217"/>
        <end position="239"/>
    </location>
</feature>
<keyword evidence="6" id="KW-0677">Repeat</keyword>
<sequence length="239" mass="26324">MVGLSFYIGVLGNIISVFVFLSPVKTFVRIVKRRSTEEFESLPYVCMLLNASLWTYYGIIKSGEYLVATVNAFGDVVEIIYLVLFLIYAPPKMRTRTAILVAILNVGLFAAAVVGTQLGLTGDARVDAVGFMCAGLNIIMYGSPLAAMKTVITTKSVEFMPFLLSFSLFVNGGVWTFYSLLVMDFFLLVPNGTGFLLGTAQLILYAIYRRYDKPSRNRSSEDLEEASPKECLIASSSSE</sequence>
<comment type="similarity">
    <text evidence="2 9">Belongs to the SWEET sugar transporter family.</text>
</comment>
<evidence type="ECO:0000256" key="7">
    <source>
        <dbReference type="ARBA" id="ARBA00022989"/>
    </source>
</evidence>
<evidence type="ECO:0000256" key="8">
    <source>
        <dbReference type="ARBA" id="ARBA00023136"/>
    </source>
</evidence>
<protein>
    <recommendedName>
        <fullName evidence="9">Bidirectional sugar transporter SWEET</fullName>
    </recommendedName>
</protein>
<evidence type="ECO:0000256" key="1">
    <source>
        <dbReference type="ARBA" id="ARBA00004127"/>
    </source>
</evidence>
<dbReference type="PANTHER" id="PTHR10791">
    <property type="entry name" value="RAG1-ACTIVATING PROTEIN 1"/>
    <property type="match status" value="1"/>
</dbReference>
<dbReference type="GO" id="GO:0012505">
    <property type="term" value="C:endomembrane system"/>
    <property type="evidence" value="ECO:0007669"/>
    <property type="project" value="UniProtKB-SubCell"/>
</dbReference>
<dbReference type="GO" id="GO:0005886">
    <property type="term" value="C:plasma membrane"/>
    <property type="evidence" value="ECO:0007669"/>
    <property type="project" value="UniProtKB-SubCell"/>
</dbReference>
<feature type="transmembrane region" description="Helical" evidence="9">
    <location>
        <begin position="99"/>
        <end position="120"/>
    </location>
</feature>
<comment type="function">
    <text evidence="9">Mediates both low-affinity uptake and efflux of sugar across the membrane.</text>
</comment>
<dbReference type="InterPro" id="IPR047664">
    <property type="entry name" value="SWEET"/>
</dbReference>
<feature type="transmembrane region" description="Helical" evidence="9">
    <location>
        <begin position="42"/>
        <end position="59"/>
    </location>
</feature>